<organism evidence="7 8">
    <name type="scientific">Drosophila gunungcola</name>
    <name type="common">fruit fly</name>
    <dbReference type="NCBI Taxonomy" id="103775"/>
    <lineage>
        <taxon>Eukaryota</taxon>
        <taxon>Metazoa</taxon>
        <taxon>Ecdysozoa</taxon>
        <taxon>Arthropoda</taxon>
        <taxon>Hexapoda</taxon>
        <taxon>Insecta</taxon>
        <taxon>Pterygota</taxon>
        <taxon>Neoptera</taxon>
        <taxon>Endopterygota</taxon>
        <taxon>Diptera</taxon>
        <taxon>Brachycera</taxon>
        <taxon>Muscomorpha</taxon>
        <taxon>Ephydroidea</taxon>
        <taxon>Drosophilidae</taxon>
        <taxon>Drosophila</taxon>
        <taxon>Sophophora</taxon>
    </lineage>
</organism>
<evidence type="ECO:0000256" key="1">
    <source>
        <dbReference type="ARBA" id="ARBA00004613"/>
    </source>
</evidence>
<comment type="caution">
    <text evidence="7">The sequence shown here is derived from an EMBL/GenBank/DDBJ whole genome shotgun (WGS) entry which is preliminary data.</text>
</comment>
<proteinExistence type="inferred from homology"/>
<dbReference type="GO" id="GO:0045087">
    <property type="term" value="P:innate immune response"/>
    <property type="evidence" value="ECO:0007669"/>
    <property type="project" value="UniProtKB-KW"/>
</dbReference>
<dbReference type="GO" id="GO:0034605">
    <property type="term" value="P:cellular response to heat"/>
    <property type="evidence" value="ECO:0007669"/>
    <property type="project" value="UniProtKB-ARBA"/>
</dbReference>
<keyword evidence="3" id="KW-0964">Secreted</keyword>
<evidence type="ECO:0000256" key="5">
    <source>
        <dbReference type="ARBA" id="ARBA00022729"/>
    </source>
</evidence>
<reference evidence="7" key="1">
    <citation type="journal article" date="2023" name="Genome Biol. Evol.">
        <title>Long-read-based Genome Assembly of Drosophila gunungcola Reveals Fewer Chemosensory Genes in Flower-breeding Species.</title>
        <authorList>
            <person name="Negi A."/>
            <person name="Liao B.Y."/>
            <person name="Yeh S.D."/>
        </authorList>
    </citation>
    <scope>NUCLEOTIDE SEQUENCE</scope>
    <source>
        <strain evidence="7">Sukarami</strain>
    </source>
</reference>
<dbReference type="InterPro" id="IPR010825">
    <property type="entry name" value="Turandot"/>
</dbReference>
<keyword evidence="6" id="KW-0391">Immunity</keyword>
<name>A0A9Q0BTC6_9MUSC</name>
<evidence type="ECO:0008006" key="9">
    <source>
        <dbReference type="Google" id="ProtNLM"/>
    </source>
</evidence>
<evidence type="ECO:0000256" key="6">
    <source>
        <dbReference type="ARBA" id="ARBA00022859"/>
    </source>
</evidence>
<dbReference type="AlphaFoldDB" id="A0A9Q0BTC6"/>
<comment type="subcellular location">
    <subcellularLocation>
        <location evidence="1">Secreted</location>
    </subcellularLocation>
</comment>
<keyword evidence="4" id="KW-0399">Innate immunity</keyword>
<accession>A0A9Q0BTC6</accession>
<evidence type="ECO:0000256" key="2">
    <source>
        <dbReference type="ARBA" id="ARBA00010249"/>
    </source>
</evidence>
<feature type="non-terminal residue" evidence="7">
    <location>
        <position position="1"/>
    </location>
</feature>
<evidence type="ECO:0000313" key="7">
    <source>
        <dbReference type="EMBL" id="KAI8043084.1"/>
    </source>
</evidence>
<dbReference type="Proteomes" id="UP001059596">
    <property type="component" value="Unassembled WGS sequence"/>
</dbReference>
<evidence type="ECO:0000313" key="8">
    <source>
        <dbReference type="Proteomes" id="UP001059596"/>
    </source>
</evidence>
<dbReference type="GO" id="GO:0009617">
    <property type="term" value="P:response to bacterium"/>
    <property type="evidence" value="ECO:0007669"/>
    <property type="project" value="UniProtKB-ARBA"/>
</dbReference>
<dbReference type="EMBL" id="JAMKOV010000002">
    <property type="protein sequence ID" value="KAI8043084.1"/>
    <property type="molecule type" value="Genomic_DNA"/>
</dbReference>
<comment type="similarity">
    <text evidence="2">Belongs to the Turandot family.</text>
</comment>
<keyword evidence="8" id="KW-1185">Reference proteome</keyword>
<sequence>AIVPLSINTEAFECSIYSFDRLLHNKTQRNNMSSAFQQSCLVIVFGCLLQTGQAQSNAEFTIKARQMLAIFGNPSVDSNTKSRNLPALVEFYEKYYNRLQTNQERANANNVVQRYRAQKVQTVDGVPAQGGFWLVLPLLLPFVASIVEGIARAVAN</sequence>
<protein>
    <recommendedName>
        <fullName evidence="9">Protein Turandot F</fullName>
    </recommendedName>
</protein>
<evidence type="ECO:0000256" key="3">
    <source>
        <dbReference type="ARBA" id="ARBA00022525"/>
    </source>
</evidence>
<dbReference type="GO" id="GO:0005615">
    <property type="term" value="C:extracellular space"/>
    <property type="evidence" value="ECO:0007669"/>
    <property type="project" value="UniProtKB-ARBA"/>
</dbReference>
<dbReference type="Pfam" id="PF07240">
    <property type="entry name" value="Turandot"/>
    <property type="match status" value="1"/>
</dbReference>
<gene>
    <name evidence="7" type="ORF">M5D96_004410</name>
</gene>
<keyword evidence="5" id="KW-0732">Signal</keyword>
<evidence type="ECO:0000256" key="4">
    <source>
        <dbReference type="ARBA" id="ARBA00022588"/>
    </source>
</evidence>